<dbReference type="Gene3D" id="2.40.30.10">
    <property type="entry name" value="Translation factors"/>
    <property type="match status" value="1"/>
</dbReference>
<dbReference type="PROSITE" id="PS51340">
    <property type="entry name" value="MOSC"/>
    <property type="match status" value="1"/>
</dbReference>
<proteinExistence type="predicted"/>
<dbReference type="Gene3D" id="3.40.50.80">
    <property type="entry name" value="Nucleotide-binding domain of ferredoxin-NADP reductase (FNR) module"/>
    <property type="match status" value="1"/>
</dbReference>
<accession>A0A4U3M9R0</accession>
<dbReference type="EMBL" id="SZQA01000025">
    <property type="protein sequence ID" value="TKK85755.1"/>
    <property type="molecule type" value="Genomic_DNA"/>
</dbReference>
<dbReference type="PROSITE" id="PS51384">
    <property type="entry name" value="FAD_FR"/>
    <property type="match status" value="1"/>
</dbReference>
<dbReference type="InterPro" id="IPR001041">
    <property type="entry name" value="2Fe-2S_ferredoxin-type"/>
</dbReference>
<feature type="domain" description="MOSC" evidence="3">
    <location>
        <begin position="33"/>
        <end position="168"/>
    </location>
</feature>
<dbReference type="SUPFAM" id="SSF52343">
    <property type="entry name" value="Ferredoxin reductase-like, C-terminal NADP-linked domain"/>
    <property type="match status" value="1"/>
</dbReference>
<dbReference type="PANTHER" id="PTHR30212">
    <property type="entry name" value="PROTEIN YIIM"/>
    <property type="match status" value="1"/>
</dbReference>
<dbReference type="RefSeq" id="WP_137249378.1">
    <property type="nucleotide sequence ID" value="NZ_SZQA01000025.1"/>
</dbReference>
<dbReference type="Pfam" id="PF00111">
    <property type="entry name" value="Fer2"/>
    <property type="match status" value="1"/>
</dbReference>
<dbReference type="InterPro" id="IPR017927">
    <property type="entry name" value="FAD-bd_FR_type"/>
</dbReference>
<dbReference type="GO" id="GO:0030170">
    <property type="term" value="F:pyridoxal phosphate binding"/>
    <property type="evidence" value="ECO:0007669"/>
    <property type="project" value="InterPro"/>
</dbReference>
<dbReference type="Pfam" id="PF00175">
    <property type="entry name" value="NAD_binding_1"/>
    <property type="match status" value="1"/>
</dbReference>
<keyword evidence="6" id="KW-1185">Reference proteome</keyword>
<dbReference type="Gene3D" id="3.10.20.30">
    <property type="match status" value="1"/>
</dbReference>
<evidence type="ECO:0000313" key="5">
    <source>
        <dbReference type="EMBL" id="TKK85755.1"/>
    </source>
</evidence>
<dbReference type="InterPro" id="IPR011037">
    <property type="entry name" value="Pyrv_Knase-like_insert_dom_sf"/>
</dbReference>
<dbReference type="Pfam" id="PF03475">
    <property type="entry name" value="YiiM_3-alpha"/>
    <property type="match status" value="1"/>
</dbReference>
<dbReference type="InterPro" id="IPR017938">
    <property type="entry name" value="Riboflavin_synthase-like_b-brl"/>
</dbReference>
<dbReference type="InterPro" id="IPR001433">
    <property type="entry name" value="OxRdtase_FAD/NAD-bd"/>
</dbReference>
<dbReference type="GO" id="GO:0051537">
    <property type="term" value="F:2 iron, 2 sulfur cluster binding"/>
    <property type="evidence" value="ECO:0007669"/>
    <property type="project" value="UniProtKB-KW"/>
</dbReference>
<sequence length="569" mass="60802">MGEIVGKLLSVNVGLPKDVPWEGRTVHTGIWKSSVRGPRRVRRLNVDGDGQGDLAGHGGEQRAVLVYQIDSYAYWSRHFGRDDFVHGQFGENFTVDGLPDDEVNIGDRYRIGTAVFEVTQPRVTCFRVGMRMGVPEMASLLVGHRRPGFYLRVITEGVVEAGDDIERLSVGAGEVSVTEADGLLYLPGRRDPARLRAALDNPALSPGWQGSFRDLLAARTVAQPAWPGFRPLAVTRVRRETEDTVSFYLAPADGSALPVALPGQYLTVRVPDGSVRSYSLSLGSSGYRITVKHEPGGEVSGYLHSRVAEGDSLEVAAPRGEFTMADGSSPVALISAGIGITPVLAMLHALAETGAERGVWWLHVTRTVRTQVFADEVRALLDRIPGAHQKVFLTAQKAGEPLPPHAEIGRPTAAGLAELGLPADTDAYICGPTGFMSAMSDALAGAGLPAGRVHTELFGTLAAVNPGVVGARHVRPHPPASQGTGPEVTFARSGLTVRWGEEYGSLLELAEACDVPVRWSCRTGVCHTCVTGLLAGDVRYRTEPLEPPAVGDVLICCSVPVRESLVLDL</sequence>
<dbReference type="SUPFAM" id="SSF54292">
    <property type="entry name" value="2Fe-2S ferredoxin-like"/>
    <property type="match status" value="1"/>
</dbReference>
<dbReference type="InterPro" id="IPR005163">
    <property type="entry name" value="Tri_helical_YiiM-like"/>
</dbReference>
<dbReference type="CDD" id="cd06184">
    <property type="entry name" value="flavohem_like_fad_nad_binding"/>
    <property type="match status" value="1"/>
</dbReference>
<evidence type="ECO:0000256" key="1">
    <source>
        <dbReference type="ARBA" id="ARBA00022714"/>
    </source>
</evidence>
<evidence type="ECO:0000313" key="6">
    <source>
        <dbReference type="Proteomes" id="UP000308705"/>
    </source>
</evidence>
<dbReference type="PRINTS" id="PR00410">
    <property type="entry name" value="PHEHYDRXLASE"/>
</dbReference>
<dbReference type="SUPFAM" id="SSF63380">
    <property type="entry name" value="Riboflavin synthase domain-like"/>
    <property type="match status" value="1"/>
</dbReference>
<dbReference type="OrthoDB" id="9801223at2"/>
<dbReference type="AlphaFoldDB" id="A0A4U3M9R0"/>
<dbReference type="InterPro" id="IPR039261">
    <property type="entry name" value="FNR_nucleotide-bd"/>
</dbReference>
<dbReference type="InterPro" id="IPR005302">
    <property type="entry name" value="MoCF_Sase_C"/>
</dbReference>
<comment type="caution">
    <text evidence="5">The sequence shown here is derived from an EMBL/GenBank/DDBJ whole genome shotgun (WGS) entry which is preliminary data.</text>
</comment>
<dbReference type="Pfam" id="PF00970">
    <property type="entry name" value="FAD_binding_6"/>
    <property type="match status" value="1"/>
</dbReference>
<evidence type="ECO:0000259" key="3">
    <source>
        <dbReference type="PROSITE" id="PS51340"/>
    </source>
</evidence>
<dbReference type="GO" id="GO:0030151">
    <property type="term" value="F:molybdenum ion binding"/>
    <property type="evidence" value="ECO:0007669"/>
    <property type="project" value="InterPro"/>
</dbReference>
<dbReference type="Gene3D" id="2.40.33.20">
    <property type="entry name" value="PK beta-barrel domain-like"/>
    <property type="match status" value="1"/>
</dbReference>
<gene>
    <name evidence="5" type="ORF">FDA94_24275</name>
</gene>
<name>A0A4U3M9R0_9ACTN</name>
<dbReference type="SUPFAM" id="SSF50800">
    <property type="entry name" value="PK beta-barrel domain-like"/>
    <property type="match status" value="1"/>
</dbReference>
<dbReference type="Pfam" id="PF03473">
    <property type="entry name" value="MOSC"/>
    <property type="match status" value="1"/>
</dbReference>
<keyword evidence="1" id="KW-0408">Iron</keyword>
<protein>
    <submittedName>
        <fullName evidence="5">MOSC domain-containing protein</fullName>
    </submittedName>
</protein>
<evidence type="ECO:0000259" key="4">
    <source>
        <dbReference type="PROSITE" id="PS51384"/>
    </source>
</evidence>
<feature type="domain" description="FAD-binding FR-type" evidence="4">
    <location>
        <begin position="227"/>
        <end position="325"/>
    </location>
</feature>
<dbReference type="InterPro" id="IPR012675">
    <property type="entry name" value="Beta-grasp_dom_sf"/>
</dbReference>
<keyword evidence="2" id="KW-0411">Iron-sulfur</keyword>
<dbReference type="InterPro" id="IPR008333">
    <property type="entry name" value="Cbr1-like_FAD-bd_dom"/>
</dbReference>
<evidence type="ECO:0000256" key="2">
    <source>
        <dbReference type="ARBA" id="ARBA00023014"/>
    </source>
</evidence>
<dbReference type="Proteomes" id="UP000308705">
    <property type="component" value="Unassembled WGS sequence"/>
</dbReference>
<dbReference type="CDD" id="cd00207">
    <property type="entry name" value="fer2"/>
    <property type="match status" value="1"/>
</dbReference>
<dbReference type="PANTHER" id="PTHR30212:SF2">
    <property type="entry name" value="PROTEIN YIIM"/>
    <property type="match status" value="1"/>
</dbReference>
<keyword evidence="1" id="KW-0001">2Fe-2S</keyword>
<organism evidence="5 6">
    <name type="scientific">Herbidospora galbida</name>
    <dbReference type="NCBI Taxonomy" id="2575442"/>
    <lineage>
        <taxon>Bacteria</taxon>
        <taxon>Bacillati</taxon>
        <taxon>Actinomycetota</taxon>
        <taxon>Actinomycetes</taxon>
        <taxon>Streptosporangiales</taxon>
        <taxon>Streptosporangiaceae</taxon>
        <taxon>Herbidospora</taxon>
    </lineage>
</organism>
<reference evidence="5 6" key="1">
    <citation type="submission" date="2019-04" db="EMBL/GenBank/DDBJ databases">
        <title>Herbidospora sp. NEAU-GS14.nov., a novel actinomycete isolated from soil.</title>
        <authorList>
            <person name="Han L."/>
        </authorList>
    </citation>
    <scope>NUCLEOTIDE SEQUENCE [LARGE SCALE GENOMIC DNA]</scope>
    <source>
        <strain evidence="5 6">NEAU-GS14</strain>
    </source>
</reference>
<dbReference type="InterPro" id="IPR036010">
    <property type="entry name" value="2Fe-2S_ferredoxin-like_sf"/>
</dbReference>
<dbReference type="GO" id="GO:0016491">
    <property type="term" value="F:oxidoreductase activity"/>
    <property type="evidence" value="ECO:0007669"/>
    <property type="project" value="InterPro"/>
</dbReference>
<keyword evidence="1" id="KW-0479">Metal-binding</keyword>
<dbReference type="InterPro" id="IPR052353">
    <property type="entry name" value="Benzoxazolinone_Detox_Enz"/>
</dbReference>